<evidence type="ECO:0000313" key="1">
    <source>
        <dbReference type="EMBL" id="KAJ7668190.1"/>
    </source>
</evidence>
<sequence length="183" mass="20950">MHRFCEVYFVDCSSQQILENDLATLALFKKVGKTPQDGLLWLSHHHKEWLMVFNNADNIHLNLVRYFPSGSHGNIIITSRNPDLAQHAHEQHKVDRMDVEEAADLLLSAAEYPLTVEETREIAKQLVQKLYCLPLAVSKAGANISLSLGLHKYLELYENTTRRMKLLNQSPTQSDYDRSVYAT</sequence>
<keyword evidence="2" id="KW-1185">Reference proteome</keyword>
<reference evidence="1" key="1">
    <citation type="submission" date="2023-03" db="EMBL/GenBank/DDBJ databases">
        <title>Massive genome expansion in bonnet fungi (Mycena s.s.) driven by repeated elements and novel gene families across ecological guilds.</title>
        <authorList>
            <consortium name="Lawrence Berkeley National Laboratory"/>
            <person name="Harder C.B."/>
            <person name="Miyauchi S."/>
            <person name="Viragh M."/>
            <person name="Kuo A."/>
            <person name="Thoen E."/>
            <person name="Andreopoulos B."/>
            <person name="Lu D."/>
            <person name="Skrede I."/>
            <person name="Drula E."/>
            <person name="Henrissat B."/>
            <person name="Morin E."/>
            <person name="Kohler A."/>
            <person name="Barry K."/>
            <person name="LaButti K."/>
            <person name="Morin E."/>
            <person name="Salamov A."/>
            <person name="Lipzen A."/>
            <person name="Mereny Z."/>
            <person name="Hegedus B."/>
            <person name="Baldrian P."/>
            <person name="Stursova M."/>
            <person name="Weitz H."/>
            <person name="Taylor A."/>
            <person name="Grigoriev I.V."/>
            <person name="Nagy L.G."/>
            <person name="Martin F."/>
            <person name="Kauserud H."/>
        </authorList>
    </citation>
    <scope>NUCLEOTIDE SEQUENCE</scope>
    <source>
        <strain evidence="1">CBHHK067</strain>
    </source>
</reference>
<dbReference type="PANTHER" id="PTHR35205:SF1">
    <property type="entry name" value="ZU5 DOMAIN-CONTAINING PROTEIN"/>
    <property type="match status" value="1"/>
</dbReference>
<evidence type="ECO:0008006" key="3">
    <source>
        <dbReference type="Google" id="ProtNLM"/>
    </source>
</evidence>
<gene>
    <name evidence="1" type="ORF">B0H17DRAFT_1248697</name>
</gene>
<dbReference type="AlphaFoldDB" id="A0AAD7CXJ7"/>
<evidence type="ECO:0000313" key="2">
    <source>
        <dbReference type="Proteomes" id="UP001221757"/>
    </source>
</evidence>
<dbReference type="GO" id="GO:0043531">
    <property type="term" value="F:ADP binding"/>
    <property type="evidence" value="ECO:0007669"/>
    <property type="project" value="InterPro"/>
</dbReference>
<dbReference type="Proteomes" id="UP001221757">
    <property type="component" value="Unassembled WGS sequence"/>
</dbReference>
<dbReference type="Gene3D" id="3.40.50.300">
    <property type="entry name" value="P-loop containing nucleotide triphosphate hydrolases"/>
    <property type="match status" value="1"/>
</dbReference>
<proteinExistence type="predicted"/>
<dbReference type="PANTHER" id="PTHR35205">
    <property type="entry name" value="NB-ARC AND TPR DOMAIN PROTEIN"/>
    <property type="match status" value="1"/>
</dbReference>
<dbReference type="InterPro" id="IPR027417">
    <property type="entry name" value="P-loop_NTPase"/>
</dbReference>
<accession>A0AAD7CXJ7</accession>
<name>A0AAD7CXJ7_MYCRO</name>
<dbReference type="EMBL" id="JARKIE010000196">
    <property type="protein sequence ID" value="KAJ7668190.1"/>
    <property type="molecule type" value="Genomic_DNA"/>
</dbReference>
<comment type="caution">
    <text evidence="1">The sequence shown here is derived from an EMBL/GenBank/DDBJ whole genome shotgun (WGS) entry which is preliminary data.</text>
</comment>
<organism evidence="1 2">
    <name type="scientific">Mycena rosella</name>
    <name type="common">Pink bonnet</name>
    <name type="synonym">Agaricus rosellus</name>
    <dbReference type="NCBI Taxonomy" id="1033263"/>
    <lineage>
        <taxon>Eukaryota</taxon>
        <taxon>Fungi</taxon>
        <taxon>Dikarya</taxon>
        <taxon>Basidiomycota</taxon>
        <taxon>Agaricomycotina</taxon>
        <taxon>Agaricomycetes</taxon>
        <taxon>Agaricomycetidae</taxon>
        <taxon>Agaricales</taxon>
        <taxon>Marasmiineae</taxon>
        <taxon>Mycenaceae</taxon>
        <taxon>Mycena</taxon>
    </lineage>
</organism>
<protein>
    <recommendedName>
        <fullName evidence="3">NB-ARC domain-containing protein</fullName>
    </recommendedName>
</protein>
<dbReference type="SUPFAM" id="SSF52540">
    <property type="entry name" value="P-loop containing nucleoside triphosphate hydrolases"/>
    <property type="match status" value="1"/>
</dbReference>